<keyword evidence="3 7" id="KW-0227">DNA damage</keyword>
<dbReference type="GO" id="GO:0043590">
    <property type="term" value="C:bacterial nucleoid"/>
    <property type="evidence" value="ECO:0007669"/>
    <property type="project" value="TreeGrafter"/>
</dbReference>
<dbReference type="PANTHER" id="PTHR33991:SF1">
    <property type="entry name" value="DNA REPAIR PROTEIN RECO"/>
    <property type="match status" value="1"/>
</dbReference>
<dbReference type="InterPro" id="IPR022572">
    <property type="entry name" value="DNA_rep/recomb_RecO_N"/>
</dbReference>
<organism evidence="9 10">
    <name type="scientific">Lacihabitans soyangensis</name>
    <dbReference type="NCBI Taxonomy" id="869394"/>
    <lineage>
        <taxon>Bacteria</taxon>
        <taxon>Pseudomonadati</taxon>
        <taxon>Bacteroidota</taxon>
        <taxon>Cytophagia</taxon>
        <taxon>Cytophagales</taxon>
        <taxon>Leadbetterellaceae</taxon>
        <taxon>Lacihabitans</taxon>
    </lineage>
</organism>
<evidence type="ECO:0000256" key="3">
    <source>
        <dbReference type="ARBA" id="ARBA00022763"/>
    </source>
</evidence>
<dbReference type="Proteomes" id="UP001204144">
    <property type="component" value="Unassembled WGS sequence"/>
</dbReference>
<evidence type="ECO:0000256" key="6">
    <source>
        <dbReference type="ARBA" id="ARBA00033409"/>
    </source>
</evidence>
<dbReference type="InterPro" id="IPR012340">
    <property type="entry name" value="NA-bd_OB-fold"/>
</dbReference>
<evidence type="ECO:0000256" key="7">
    <source>
        <dbReference type="HAMAP-Rule" id="MF_00201"/>
    </source>
</evidence>
<dbReference type="Gene3D" id="2.40.50.140">
    <property type="entry name" value="Nucleic acid-binding proteins"/>
    <property type="match status" value="1"/>
</dbReference>
<dbReference type="InterPro" id="IPR042242">
    <property type="entry name" value="RecO_C"/>
</dbReference>
<evidence type="ECO:0000256" key="2">
    <source>
        <dbReference type="ARBA" id="ARBA00021310"/>
    </source>
</evidence>
<evidence type="ECO:0000256" key="4">
    <source>
        <dbReference type="ARBA" id="ARBA00023172"/>
    </source>
</evidence>
<keyword evidence="4 7" id="KW-0233">DNA recombination</keyword>
<comment type="similarity">
    <text evidence="1 7">Belongs to the RecO family.</text>
</comment>
<dbReference type="GO" id="GO:0006310">
    <property type="term" value="P:DNA recombination"/>
    <property type="evidence" value="ECO:0007669"/>
    <property type="project" value="UniProtKB-UniRule"/>
</dbReference>
<feature type="domain" description="DNA replication/recombination mediator RecO N-terminal" evidence="8">
    <location>
        <begin position="1"/>
        <end position="80"/>
    </location>
</feature>
<dbReference type="Pfam" id="PF02565">
    <property type="entry name" value="RecO_C"/>
    <property type="match status" value="1"/>
</dbReference>
<sequence length="227" mass="26465">MLHKTKGIVISFVKYKETSIIVKIYTEIFGIQTYIENGVRSSKGKNKIALFQPLTLLDLVVYHDSKKEIHRISEIKCLYPYNTITVDIKKSSLGIFVNEVLNNSLKEHAENTPLFNFLEDSLKYLDQHEEQIENFHLYFLINYCFYLGFGPENEDDVVNQLQEHAIPVSSDEKKLLKDLIQQNFGSTLFINKHLRMRLLDLILTYYKIHVEGFGNLRSMGVLKEVLE</sequence>
<dbReference type="SUPFAM" id="SSF57863">
    <property type="entry name" value="ArfGap/RecO-like zinc finger"/>
    <property type="match status" value="1"/>
</dbReference>
<dbReference type="EMBL" id="RJUF01000004">
    <property type="protein sequence ID" value="MCP9761923.1"/>
    <property type="molecule type" value="Genomic_DNA"/>
</dbReference>
<dbReference type="SUPFAM" id="SSF50249">
    <property type="entry name" value="Nucleic acid-binding proteins"/>
    <property type="match status" value="1"/>
</dbReference>
<name>A0AAE3GZ47_9BACT</name>
<comment type="function">
    <text evidence="7">Involved in DNA repair and RecF pathway recombination.</text>
</comment>
<dbReference type="Gene3D" id="1.20.1440.120">
    <property type="entry name" value="Recombination protein O, C-terminal domain"/>
    <property type="match status" value="1"/>
</dbReference>
<evidence type="ECO:0000313" key="10">
    <source>
        <dbReference type="Proteomes" id="UP001204144"/>
    </source>
</evidence>
<dbReference type="HAMAP" id="MF_00201">
    <property type="entry name" value="RecO"/>
    <property type="match status" value="1"/>
</dbReference>
<dbReference type="GO" id="GO:0006302">
    <property type="term" value="P:double-strand break repair"/>
    <property type="evidence" value="ECO:0007669"/>
    <property type="project" value="TreeGrafter"/>
</dbReference>
<dbReference type="Pfam" id="PF11967">
    <property type="entry name" value="RecO_N"/>
    <property type="match status" value="1"/>
</dbReference>
<dbReference type="AlphaFoldDB" id="A0AAE3GZ47"/>
<dbReference type="InterPro" id="IPR037278">
    <property type="entry name" value="ARFGAP/RecO"/>
</dbReference>
<proteinExistence type="inferred from homology"/>
<dbReference type="NCBIfam" id="TIGR00613">
    <property type="entry name" value="reco"/>
    <property type="match status" value="1"/>
</dbReference>
<evidence type="ECO:0000256" key="1">
    <source>
        <dbReference type="ARBA" id="ARBA00007452"/>
    </source>
</evidence>
<dbReference type="PANTHER" id="PTHR33991">
    <property type="entry name" value="DNA REPAIR PROTEIN RECO"/>
    <property type="match status" value="1"/>
</dbReference>
<gene>
    <name evidence="7 9" type="primary">recO</name>
    <name evidence="9" type="ORF">EGI31_03075</name>
</gene>
<comment type="caution">
    <text evidence="9">The sequence shown here is derived from an EMBL/GenBank/DDBJ whole genome shotgun (WGS) entry which is preliminary data.</text>
</comment>
<protein>
    <recommendedName>
        <fullName evidence="2 7">DNA repair protein RecO</fullName>
    </recommendedName>
    <alternativeName>
        <fullName evidence="6 7">Recombination protein O</fullName>
    </alternativeName>
</protein>
<reference evidence="9 10" key="1">
    <citation type="submission" date="2018-11" db="EMBL/GenBank/DDBJ databases">
        <title>Novel bacteria species description.</title>
        <authorList>
            <person name="Han J.-H."/>
        </authorList>
    </citation>
    <scope>NUCLEOTIDE SEQUENCE [LARGE SCALE GENOMIC DNA]</scope>
    <source>
        <strain evidence="9 10">KCTC23259</strain>
    </source>
</reference>
<keyword evidence="10" id="KW-1185">Reference proteome</keyword>
<evidence type="ECO:0000313" key="9">
    <source>
        <dbReference type="EMBL" id="MCP9761923.1"/>
    </source>
</evidence>
<evidence type="ECO:0000256" key="5">
    <source>
        <dbReference type="ARBA" id="ARBA00023204"/>
    </source>
</evidence>
<dbReference type="InterPro" id="IPR003717">
    <property type="entry name" value="RecO"/>
</dbReference>
<dbReference type="RefSeq" id="WP_255035671.1">
    <property type="nucleotide sequence ID" value="NZ_RJUF01000004.1"/>
</dbReference>
<accession>A0AAE3GZ47</accession>
<evidence type="ECO:0000259" key="8">
    <source>
        <dbReference type="Pfam" id="PF11967"/>
    </source>
</evidence>
<keyword evidence="5 7" id="KW-0234">DNA repair</keyword>